<feature type="transmembrane region" description="Helical" evidence="7">
    <location>
        <begin position="116"/>
        <end position="134"/>
    </location>
</feature>
<keyword evidence="5 7" id="KW-1133">Transmembrane helix</keyword>
<comment type="function">
    <text evidence="7">Catalyzes the transfer of the diacylglyceryl group from phosphatidylglycerol to the sulfhydryl group of the N-terminal cysteine of a prolipoprotein, the first step in the formation of mature lipoproteins.</text>
</comment>
<keyword evidence="3 7" id="KW-0808">Transferase</keyword>
<gene>
    <name evidence="7" type="primary">lgt</name>
    <name evidence="8" type="ORF">A3J78_00610</name>
</gene>
<dbReference type="Proteomes" id="UP000178758">
    <property type="component" value="Unassembled WGS sequence"/>
</dbReference>
<accession>A0A1F5DDR0</accession>
<feature type="transmembrane region" description="Helical" evidence="7">
    <location>
        <begin position="264"/>
        <end position="282"/>
    </location>
</feature>
<organism evidence="8 9">
    <name type="scientific">Candidatus Beckwithbacteria bacterium RBG_13_35_6</name>
    <dbReference type="NCBI Taxonomy" id="1797456"/>
    <lineage>
        <taxon>Bacteria</taxon>
        <taxon>Candidatus Beckwithiibacteriota</taxon>
    </lineage>
</organism>
<evidence type="ECO:0000313" key="8">
    <source>
        <dbReference type="EMBL" id="OGD53337.1"/>
    </source>
</evidence>
<keyword evidence="2 7" id="KW-1003">Cell membrane</keyword>
<evidence type="ECO:0000256" key="6">
    <source>
        <dbReference type="ARBA" id="ARBA00023136"/>
    </source>
</evidence>
<evidence type="ECO:0000313" key="9">
    <source>
        <dbReference type="Proteomes" id="UP000178758"/>
    </source>
</evidence>
<dbReference type="Pfam" id="PF01790">
    <property type="entry name" value="LGT"/>
    <property type="match status" value="1"/>
</dbReference>
<dbReference type="EC" id="2.5.1.145" evidence="7"/>
<dbReference type="NCBIfam" id="TIGR00544">
    <property type="entry name" value="lgt"/>
    <property type="match status" value="1"/>
</dbReference>
<dbReference type="GO" id="GO:0042158">
    <property type="term" value="P:lipoprotein biosynthetic process"/>
    <property type="evidence" value="ECO:0007669"/>
    <property type="project" value="UniProtKB-UniRule"/>
</dbReference>
<protein>
    <recommendedName>
        <fullName evidence="7">Phosphatidylglycerol--prolipoprotein diacylglyceryl transferase</fullName>
        <ecNumber evidence="7">2.5.1.145</ecNumber>
    </recommendedName>
</protein>
<feature type="transmembrane region" description="Helical" evidence="7">
    <location>
        <begin position="73"/>
        <end position="96"/>
    </location>
</feature>
<comment type="catalytic activity">
    <reaction evidence="7">
        <text>L-cysteinyl-[prolipoprotein] + a 1,2-diacyl-sn-glycero-3-phospho-(1'-sn-glycerol) = an S-1,2-diacyl-sn-glyceryl-L-cysteinyl-[prolipoprotein] + sn-glycerol 1-phosphate + H(+)</text>
        <dbReference type="Rhea" id="RHEA:56712"/>
        <dbReference type="Rhea" id="RHEA-COMP:14679"/>
        <dbReference type="Rhea" id="RHEA-COMP:14680"/>
        <dbReference type="ChEBI" id="CHEBI:15378"/>
        <dbReference type="ChEBI" id="CHEBI:29950"/>
        <dbReference type="ChEBI" id="CHEBI:57685"/>
        <dbReference type="ChEBI" id="CHEBI:64716"/>
        <dbReference type="ChEBI" id="CHEBI:140658"/>
        <dbReference type="EC" id="2.5.1.145"/>
    </reaction>
</comment>
<comment type="caution">
    <text evidence="8">The sequence shown here is derived from an EMBL/GenBank/DDBJ whole genome shotgun (WGS) entry which is preliminary data.</text>
</comment>
<dbReference type="InterPro" id="IPR001640">
    <property type="entry name" value="Lgt"/>
</dbReference>
<feature type="transmembrane region" description="Helical" evidence="7">
    <location>
        <begin position="172"/>
        <end position="191"/>
    </location>
</feature>
<dbReference type="PANTHER" id="PTHR30589:SF0">
    <property type="entry name" value="PHOSPHATIDYLGLYCEROL--PROLIPOPROTEIN DIACYLGLYCERYL TRANSFERASE"/>
    <property type="match status" value="1"/>
</dbReference>
<dbReference type="PANTHER" id="PTHR30589">
    <property type="entry name" value="PROLIPOPROTEIN DIACYLGLYCERYL TRANSFERASE"/>
    <property type="match status" value="1"/>
</dbReference>
<evidence type="ECO:0000256" key="7">
    <source>
        <dbReference type="HAMAP-Rule" id="MF_01147"/>
    </source>
</evidence>
<dbReference type="UniPathway" id="UPA00664"/>
<feature type="transmembrane region" description="Helical" evidence="7">
    <location>
        <begin position="34"/>
        <end position="53"/>
    </location>
</feature>
<dbReference type="HAMAP" id="MF_01147">
    <property type="entry name" value="Lgt"/>
    <property type="match status" value="1"/>
</dbReference>
<comment type="pathway">
    <text evidence="7">Protein modification; lipoprotein biosynthesis (diacylglyceryl transfer).</text>
</comment>
<name>A0A1F5DDR0_9BACT</name>
<evidence type="ECO:0000256" key="3">
    <source>
        <dbReference type="ARBA" id="ARBA00022679"/>
    </source>
</evidence>
<evidence type="ECO:0000256" key="5">
    <source>
        <dbReference type="ARBA" id="ARBA00022989"/>
    </source>
</evidence>
<keyword evidence="6 7" id="KW-0472">Membrane</keyword>
<feature type="transmembrane region" description="Helical" evidence="7">
    <location>
        <begin position="227"/>
        <end position="244"/>
    </location>
</feature>
<dbReference type="PROSITE" id="PS01311">
    <property type="entry name" value="LGT"/>
    <property type="match status" value="1"/>
</dbReference>
<proteinExistence type="inferred from homology"/>
<feature type="binding site" evidence="7">
    <location>
        <position position="135"/>
    </location>
    <ligand>
        <name>a 1,2-diacyl-sn-glycero-3-phospho-(1'-sn-glycerol)</name>
        <dbReference type="ChEBI" id="CHEBI:64716"/>
    </ligand>
</feature>
<dbReference type="AlphaFoldDB" id="A0A1F5DDR0"/>
<feature type="transmembrane region" description="Helical" evidence="7">
    <location>
        <begin position="6"/>
        <end position="22"/>
    </location>
</feature>
<dbReference type="GO" id="GO:0005886">
    <property type="term" value="C:plasma membrane"/>
    <property type="evidence" value="ECO:0007669"/>
    <property type="project" value="UniProtKB-SubCell"/>
</dbReference>
<keyword evidence="4 7" id="KW-0812">Transmembrane</keyword>
<sequence length="300" mass="34929">MNFYGFFIALGVLVGTLVAENFRTKQPATSNQHPAVSAFDILLWVIIPGVIGARIYHVLDYWQYYNGDLLKIFYVWEGGLGIYGGIIGGVVGLYLFTKIKSASWRKKSKISYTNYFLLYLDLASIALPIGQAIGRWGNFFNQELYGLPTNLPWGIYIRPENRLPGYESFSRYHPLFLYESLGCLIIFFIILKKIKLNINNKNAKLPQTRINSVRGWQIKKQKNYKNGDLFFLYLFLYSFLRFWLEFLRIESWQVRLPLTINSIRVNQLAATLAILVSGWFLFKEVKIKTHTFKKRKISIE</sequence>
<evidence type="ECO:0000256" key="2">
    <source>
        <dbReference type="ARBA" id="ARBA00022475"/>
    </source>
</evidence>
<comment type="subcellular location">
    <subcellularLocation>
        <location evidence="7">Cell membrane</location>
        <topology evidence="7">Multi-pass membrane protein</topology>
    </subcellularLocation>
</comment>
<dbReference type="EMBL" id="MEZJ01000039">
    <property type="protein sequence ID" value="OGD53337.1"/>
    <property type="molecule type" value="Genomic_DNA"/>
</dbReference>
<comment type="similarity">
    <text evidence="1 7">Belongs to the Lgt family.</text>
</comment>
<evidence type="ECO:0000256" key="1">
    <source>
        <dbReference type="ARBA" id="ARBA00007150"/>
    </source>
</evidence>
<reference evidence="8 9" key="1">
    <citation type="journal article" date="2016" name="Nat. Commun.">
        <title>Thousands of microbial genomes shed light on interconnected biogeochemical processes in an aquifer system.</title>
        <authorList>
            <person name="Anantharaman K."/>
            <person name="Brown C.T."/>
            <person name="Hug L.A."/>
            <person name="Sharon I."/>
            <person name="Castelle C.J."/>
            <person name="Probst A.J."/>
            <person name="Thomas B.C."/>
            <person name="Singh A."/>
            <person name="Wilkins M.J."/>
            <person name="Karaoz U."/>
            <person name="Brodie E.L."/>
            <person name="Williams K.H."/>
            <person name="Hubbard S.S."/>
            <person name="Banfield J.F."/>
        </authorList>
    </citation>
    <scope>NUCLEOTIDE SEQUENCE [LARGE SCALE GENOMIC DNA]</scope>
</reference>
<evidence type="ECO:0000256" key="4">
    <source>
        <dbReference type="ARBA" id="ARBA00022692"/>
    </source>
</evidence>
<dbReference type="GO" id="GO:0008961">
    <property type="term" value="F:phosphatidylglycerol-prolipoprotein diacylglyceryl transferase activity"/>
    <property type="evidence" value="ECO:0007669"/>
    <property type="project" value="UniProtKB-UniRule"/>
</dbReference>
<keyword evidence="8" id="KW-0449">Lipoprotein</keyword>